<evidence type="ECO:0000256" key="1">
    <source>
        <dbReference type="SAM" id="MobiDB-lite"/>
    </source>
</evidence>
<protein>
    <submittedName>
        <fullName evidence="2">Uncharacterized protein</fullName>
    </submittedName>
</protein>
<sequence>MVSIRAFVQSSTGCGTAGLHIGLVSTAPSLAPGPSDRRPCRAGGARLGVVGPGRNDITRAESTFFHISSARSLQPSQGHCRSLDASFDALNRSPINRRSRPP</sequence>
<proteinExistence type="predicted"/>
<dbReference type="Proteomes" id="UP001281614">
    <property type="component" value="Unassembled WGS sequence"/>
</dbReference>
<reference evidence="2" key="1">
    <citation type="submission" date="2023-02" db="EMBL/GenBank/DDBJ databases">
        <title>Colletotrichum kahawae CIFC_Que2 genome sequencing and assembly.</title>
        <authorList>
            <person name="Baroncelli R."/>
        </authorList>
    </citation>
    <scope>NUCLEOTIDE SEQUENCE</scope>
    <source>
        <strain evidence="2">CIFC_Que2</strain>
    </source>
</reference>
<organism evidence="2 3">
    <name type="scientific">Colletotrichum kahawae</name>
    <name type="common">Coffee berry disease fungus</name>
    <dbReference type="NCBI Taxonomy" id="34407"/>
    <lineage>
        <taxon>Eukaryota</taxon>
        <taxon>Fungi</taxon>
        <taxon>Dikarya</taxon>
        <taxon>Ascomycota</taxon>
        <taxon>Pezizomycotina</taxon>
        <taxon>Sordariomycetes</taxon>
        <taxon>Hypocreomycetidae</taxon>
        <taxon>Glomerellales</taxon>
        <taxon>Glomerellaceae</taxon>
        <taxon>Colletotrichum</taxon>
        <taxon>Colletotrichum gloeosporioides species complex</taxon>
    </lineage>
</organism>
<dbReference type="AlphaFoldDB" id="A0AAD9Y7Q6"/>
<evidence type="ECO:0000313" key="2">
    <source>
        <dbReference type="EMBL" id="KAK2747173.1"/>
    </source>
</evidence>
<keyword evidence="3" id="KW-1185">Reference proteome</keyword>
<dbReference type="EMBL" id="VYYT01000290">
    <property type="protein sequence ID" value="KAK2747173.1"/>
    <property type="molecule type" value="Genomic_DNA"/>
</dbReference>
<feature type="region of interest" description="Disordered" evidence="1">
    <location>
        <begin position="28"/>
        <end position="47"/>
    </location>
</feature>
<comment type="caution">
    <text evidence="2">The sequence shown here is derived from an EMBL/GenBank/DDBJ whole genome shotgun (WGS) entry which is preliminary data.</text>
</comment>
<name>A0AAD9Y7Q6_COLKA</name>
<accession>A0AAD9Y7Q6</accession>
<evidence type="ECO:0000313" key="3">
    <source>
        <dbReference type="Proteomes" id="UP001281614"/>
    </source>
</evidence>
<gene>
    <name evidence="2" type="ORF">CKAH01_18161</name>
</gene>